<dbReference type="SMART" id="SM00225">
    <property type="entry name" value="BTB"/>
    <property type="match status" value="1"/>
</dbReference>
<feature type="domain" description="BTB" evidence="2">
    <location>
        <begin position="45"/>
        <end position="124"/>
    </location>
</feature>
<dbReference type="EMBL" id="KV428057">
    <property type="protein sequence ID" value="KZT38790.1"/>
    <property type="molecule type" value="Genomic_DNA"/>
</dbReference>
<evidence type="ECO:0000313" key="3">
    <source>
        <dbReference type="EMBL" id="KZT38790.1"/>
    </source>
</evidence>
<feature type="region of interest" description="Disordered" evidence="1">
    <location>
        <begin position="1"/>
        <end position="34"/>
    </location>
</feature>
<dbReference type="SUPFAM" id="SSF54695">
    <property type="entry name" value="POZ domain"/>
    <property type="match status" value="1"/>
</dbReference>
<dbReference type="CDD" id="cd18186">
    <property type="entry name" value="BTB_POZ_ZBTB_KLHL-like"/>
    <property type="match status" value="1"/>
</dbReference>
<dbReference type="PROSITE" id="PS50097">
    <property type="entry name" value="BTB"/>
    <property type="match status" value="1"/>
</dbReference>
<protein>
    <recommendedName>
        <fullName evidence="2">BTB domain-containing protein</fullName>
    </recommendedName>
</protein>
<gene>
    <name evidence="3" type="ORF">SISSUDRAFT_1061716</name>
</gene>
<dbReference type="Gene3D" id="3.30.710.10">
    <property type="entry name" value="Potassium Channel Kv1.1, Chain A"/>
    <property type="match status" value="1"/>
</dbReference>
<proteinExistence type="predicted"/>
<keyword evidence="4" id="KW-1185">Reference proteome</keyword>
<dbReference type="AlphaFoldDB" id="A0A166DQF4"/>
<name>A0A166DQF4_9AGAM</name>
<evidence type="ECO:0000259" key="2">
    <source>
        <dbReference type="PROSITE" id="PS50097"/>
    </source>
</evidence>
<accession>A0A166DQF4</accession>
<dbReference type="InterPro" id="IPR011333">
    <property type="entry name" value="SKP1/BTB/POZ_sf"/>
</dbReference>
<dbReference type="Proteomes" id="UP000076798">
    <property type="component" value="Unassembled WGS sequence"/>
</dbReference>
<dbReference type="STRING" id="1314776.A0A166DQF4"/>
<sequence length="332" mass="37704">MSFRNTDSDSSSEFGLLAKPPRYRCTPSSTPASPPDLPYISYDNGDLILQSSDNVEFRVHLAVMSLVAPLFRNNNMILLEGYTRVIYDDVEGTNVKGIVLCELPATVLGNILRFIYPGELPHFDSLNEIVTVLFAADKYDFMSVVRDLEILLVSSTYVSTEPLRLYSLSRKLRISRLEAACIEQPLPATPRIFFRAMASLIAKTFRPRSIIDWHSSGKEGWRSAYQARGLQQSSSSEDRTTKDQMTRMICDTWNIFITKAVDELKANLKNDVLREDLRLQVAQDGLCKDGLRSVFVDRHHIIRDIVGKFQAIPCIFEDDWDRVRTLATDPAR</sequence>
<organism evidence="3 4">
    <name type="scientific">Sistotremastrum suecicum HHB10207 ss-3</name>
    <dbReference type="NCBI Taxonomy" id="1314776"/>
    <lineage>
        <taxon>Eukaryota</taxon>
        <taxon>Fungi</taxon>
        <taxon>Dikarya</taxon>
        <taxon>Basidiomycota</taxon>
        <taxon>Agaricomycotina</taxon>
        <taxon>Agaricomycetes</taxon>
        <taxon>Sistotremastrales</taxon>
        <taxon>Sistotremastraceae</taxon>
        <taxon>Sistotremastrum</taxon>
    </lineage>
</organism>
<dbReference type="InterPro" id="IPR000210">
    <property type="entry name" value="BTB/POZ_dom"/>
</dbReference>
<dbReference type="OrthoDB" id="3238622at2759"/>
<evidence type="ECO:0000256" key="1">
    <source>
        <dbReference type="SAM" id="MobiDB-lite"/>
    </source>
</evidence>
<evidence type="ECO:0000313" key="4">
    <source>
        <dbReference type="Proteomes" id="UP000076798"/>
    </source>
</evidence>
<feature type="compositionally biased region" description="Polar residues" evidence="1">
    <location>
        <begin position="1"/>
        <end position="13"/>
    </location>
</feature>
<dbReference type="Pfam" id="PF00651">
    <property type="entry name" value="BTB"/>
    <property type="match status" value="1"/>
</dbReference>
<reference evidence="3 4" key="1">
    <citation type="journal article" date="2016" name="Mol. Biol. Evol.">
        <title>Comparative Genomics of Early-Diverging Mushroom-Forming Fungi Provides Insights into the Origins of Lignocellulose Decay Capabilities.</title>
        <authorList>
            <person name="Nagy L.G."/>
            <person name="Riley R."/>
            <person name="Tritt A."/>
            <person name="Adam C."/>
            <person name="Daum C."/>
            <person name="Floudas D."/>
            <person name="Sun H."/>
            <person name="Yadav J.S."/>
            <person name="Pangilinan J."/>
            <person name="Larsson K.H."/>
            <person name="Matsuura K."/>
            <person name="Barry K."/>
            <person name="Labutti K."/>
            <person name="Kuo R."/>
            <person name="Ohm R.A."/>
            <person name="Bhattacharya S.S."/>
            <person name="Shirouzu T."/>
            <person name="Yoshinaga Y."/>
            <person name="Martin F.M."/>
            <person name="Grigoriev I.V."/>
            <person name="Hibbett D.S."/>
        </authorList>
    </citation>
    <scope>NUCLEOTIDE SEQUENCE [LARGE SCALE GENOMIC DNA]</scope>
    <source>
        <strain evidence="3 4">HHB10207 ss-3</strain>
    </source>
</reference>